<evidence type="ECO:0000256" key="2">
    <source>
        <dbReference type="ARBA" id="ARBA00023239"/>
    </source>
</evidence>
<organism evidence="4 5">
    <name type="scientific">Pseudomonas parafulva</name>
    <dbReference type="NCBI Taxonomy" id="157782"/>
    <lineage>
        <taxon>Bacteria</taxon>
        <taxon>Pseudomonadati</taxon>
        <taxon>Pseudomonadota</taxon>
        <taxon>Gammaproteobacteria</taxon>
        <taxon>Pseudomonadales</taxon>
        <taxon>Pseudomonadaceae</taxon>
        <taxon>Pseudomonas</taxon>
    </lineage>
</organism>
<dbReference type="Gene3D" id="1.50.10.100">
    <property type="entry name" value="Chondroitin AC/alginate lyase"/>
    <property type="match status" value="1"/>
</dbReference>
<evidence type="ECO:0000313" key="5">
    <source>
        <dbReference type="Proteomes" id="UP000071644"/>
    </source>
</evidence>
<dbReference type="SUPFAM" id="SSF48230">
    <property type="entry name" value="Chondroitin AC/alginate lyase"/>
    <property type="match status" value="1"/>
</dbReference>
<feature type="domain" description="Alginate lyase" evidence="3">
    <location>
        <begin position="81"/>
        <end position="311"/>
    </location>
</feature>
<gene>
    <name evidence="4" type="ORF">NS96R_01700</name>
</gene>
<evidence type="ECO:0000256" key="1">
    <source>
        <dbReference type="ARBA" id="ARBA00022729"/>
    </source>
</evidence>
<reference evidence="4 5" key="1">
    <citation type="journal article" date="2016" name="Front. Microbiol.">
        <title>Genomic Resource of Rice Seed Associated Bacteria.</title>
        <authorList>
            <person name="Midha S."/>
            <person name="Bansal K."/>
            <person name="Sharma S."/>
            <person name="Kumar N."/>
            <person name="Patil P.P."/>
            <person name="Chaudhry V."/>
            <person name="Patil P.B."/>
        </authorList>
    </citation>
    <scope>NUCLEOTIDE SEQUENCE [LARGE SCALE GENOMIC DNA]</scope>
    <source>
        <strain evidence="4 5">NS96</strain>
    </source>
</reference>
<keyword evidence="1" id="KW-0732">Signal</keyword>
<proteinExistence type="predicted"/>
<comment type="caution">
    <text evidence="4">The sequence shown here is derived from an EMBL/GenBank/DDBJ whole genome shotgun (WGS) entry which is preliminary data.</text>
</comment>
<dbReference type="EMBL" id="LDSN01000005">
    <property type="protein sequence ID" value="KTT20072.1"/>
    <property type="molecule type" value="Genomic_DNA"/>
</dbReference>
<accession>A0AAJ0LNB0</accession>
<name>A0AAJ0LNB0_9PSED</name>
<sequence>MLCAFSAGAQADFNFVHPGILTSEVQLRYVRDHKHLEPWATSMHAALASPLADRNYRARPWSIVHCGAYSVPDYGCSDEIRDAQAAYLQALLWRYTGDPAYAENVREIFKAWTETLEQHTGNNRRLQASWAAQLFTRAAEIVKYSYGGWPQVEKDAVTRMFREQYRPYASQMFLPSTGNDFKNNSNWQASAVEALVNIAIFTKDEQGFHEALSKWKSLLGSYIYLPWDGARPLDAVWFGRSYNEVMQKWGNPTRLISGMPMEFCRDLPHSGYGVAALINVAETARIQGVDLYQEYATRLTQGMETLSRYSLDLYEQNSDYPQICGKRVDGWPRGTLFIGYNQYAMRLGMSLPYTLEFIEKHPTFAGHVHYQWERLTHYGVP</sequence>
<dbReference type="InterPro" id="IPR008397">
    <property type="entry name" value="Alginate_lyase_dom"/>
</dbReference>
<dbReference type="GO" id="GO:0042597">
    <property type="term" value="C:periplasmic space"/>
    <property type="evidence" value="ECO:0007669"/>
    <property type="project" value="InterPro"/>
</dbReference>
<evidence type="ECO:0000313" key="4">
    <source>
        <dbReference type="EMBL" id="KTT20072.1"/>
    </source>
</evidence>
<dbReference type="AlphaFoldDB" id="A0AAJ0LNB0"/>
<evidence type="ECO:0000259" key="3">
    <source>
        <dbReference type="Pfam" id="PF05426"/>
    </source>
</evidence>
<dbReference type="GO" id="GO:0016829">
    <property type="term" value="F:lyase activity"/>
    <property type="evidence" value="ECO:0007669"/>
    <property type="project" value="UniProtKB-KW"/>
</dbReference>
<keyword evidence="2" id="KW-0456">Lyase</keyword>
<dbReference type="Proteomes" id="UP000071644">
    <property type="component" value="Unassembled WGS sequence"/>
</dbReference>
<dbReference type="Pfam" id="PF05426">
    <property type="entry name" value="Alginate_lyase"/>
    <property type="match status" value="1"/>
</dbReference>
<dbReference type="InterPro" id="IPR008929">
    <property type="entry name" value="Chondroitin_lyas"/>
</dbReference>
<protein>
    <recommendedName>
        <fullName evidence="3">Alginate lyase domain-containing protein</fullName>
    </recommendedName>
</protein>